<dbReference type="Gene3D" id="1.20.1500.10">
    <property type="entry name" value="YheA/YmcA-like"/>
    <property type="match status" value="1"/>
</dbReference>
<gene>
    <name evidence="1" type="ORF">ATL39_1180</name>
</gene>
<keyword evidence="2" id="KW-1185">Reference proteome</keyword>
<dbReference type="InterPro" id="IPR023378">
    <property type="entry name" value="YheA/YmcA-like_dom_sf"/>
</dbReference>
<evidence type="ECO:0000313" key="2">
    <source>
        <dbReference type="Proteomes" id="UP000285120"/>
    </source>
</evidence>
<name>A0A419V6K7_9BACL</name>
<accession>A0A419V6K7</accession>
<proteinExistence type="predicted"/>
<protein>
    <submittedName>
        <fullName evidence="1">Cell fate (Sporulation/competence/biofilm development) regulator YlbF (YheA/YmcA/DUF963 family)</fullName>
    </submittedName>
</protein>
<dbReference type="AlphaFoldDB" id="A0A419V6K7"/>
<dbReference type="OrthoDB" id="2157513at2"/>
<comment type="caution">
    <text evidence="1">The sequence shown here is derived from an EMBL/GenBank/DDBJ whole genome shotgun (WGS) entry which is preliminary data.</text>
</comment>
<evidence type="ECO:0000313" key="1">
    <source>
        <dbReference type="EMBL" id="RKD75481.1"/>
    </source>
</evidence>
<organism evidence="1 2">
    <name type="scientific">Sinobaca qinghaiensis</name>
    <dbReference type="NCBI Taxonomy" id="342944"/>
    <lineage>
        <taxon>Bacteria</taxon>
        <taxon>Bacillati</taxon>
        <taxon>Bacillota</taxon>
        <taxon>Bacilli</taxon>
        <taxon>Bacillales</taxon>
        <taxon>Sporolactobacillaceae</taxon>
        <taxon>Sinobaca</taxon>
    </lineage>
</organism>
<sequence length="151" mass="16648">MNSTAYTSTPADILTASEELTALLFTSDIYITYTRAKNEMETDKEARRLISEFNAWKDRYEEVQRFGKYHPDYKMVSKEIRLKKREMDVHPAITAFKKAEKDLETLLNEISGEIAGAVSPNIKVPTGNPFFDNASCGSGGCGSGGSCGCSA</sequence>
<dbReference type="Proteomes" id="UP000285120">
    <property type="component" value="Unassembled WGS sequence"/>
</dbReference>
<dbReference type="InterPro" id="IPR010368">
    <property type="entry name" value="Com_YlbF"/>
</dbReference>
<dbReference type="Pfam" id="PF06133">
    <property type="entry name" value="Com_YlbF"/>
    <property type="match status" value="1"/>
</dbReference>
<dbReference type="SUPFAM" id="SSF158622">
    <property type="entry name" value="YheA/YmcA-like"/>
    <property type="match status" value="1"/>
</dbReference>
<reference evidence="1 2" key="1">
    <citation type="submission" date="2018-09" db="EMBL/GenBank/DDBJ databases">
        <title>Genomic Encyclopedia of Archaeal and Bacterial Type Strains, Phase II (KMG-II): from individual species to whole genera.</title>
        <authorList>
            <person name="Goeker M."/>
        </authorList>
    </citation>
    <scope>NUCLEOTIDE SEQUENCE [LARGE SCALE GENOMIC DNA]</scope>
    <source>
        <strain evidence="1 2">DSM 17008</strain>
    </source>
</reference>
<dbReference type="InterPro" id="IPR052767">
    <property type="entry name" value="Bact_com_dev_regulator"/>
</dbReference>
<dbReference type="EMBL" id="RAPK01000007">
    <property type="protein sequence ID" value="RKD75481.1"/>
    <property type="molecule type" value="Genomic_DNA"/>
</dbReference>
<dbReference type="PANTHER" id="PTHR38448:SF2">
    <property type="entry name" value="REGULATORY PROTEIN YLBF"/>
    <property type="match status" value="1"/>
</dbReference>
<dbReference type="RefSeq" id="WP_120192356.1">
    <property type="nucleotide sequence ID" value="NZ_RAPK01000007.1"/>
</dbReference>
<dbReference type="PANTHER" id="PTHR38448">
    <property type="entry name" value="REGULATORY PROTEIN YLBF-RELATED"/>
    <property type="match status" value="1"/>
</dbReference>